<protein>
    <submittedName>
        <fullName evidence="2">Uncharacterized protein</fullName>
    </submittedName>
</protein>
<dbReference type="EMBL" id="JAFCIX010000426">
    <property type="protein sequence ID" value="KAH6590682.1"/>
    <property type="molecule type" value="Genomic_DNA"/>
</dbReference>
<proteinExistence type="predicted"/>
<comment type="caution">
    <text evidence="2">The sequence shown here is derived from an EMBL/GenBank/DDBJ whole genome shotgun (WGS) entry which is preliminary data.</text>
</comment>
<name>A0ABQ8F1Y2_9FUNG</name>
<gene>
    <name evidence="2" type="ORF">BASA50_009208</name>
</gene>
<accession>A0ABQ8F1Y2</accession>
<dbReference type="Proteomes" id="UP001648503">
    <property type="component" value="Unassembled WGS sequence"/>
</dbReference>
<organism evidence="2 3">
    <name type="scientific">Batrachochytrium salamandrivorans</name>
    <dbReference type="NCBI Taxonomy" id="1357716"/>
    <lineage>
        <taxon>Eukaryota</taxon>
        <taxon>Fungi</taxon>
        <taxon>Fungi incertae sedis</taxon>
        <taxon>Chytridiomycota</taxon>
        <taxon>Chytridiomycota incertae sedis</taxon>
        <taxon>Chytridiomycetes</taxon>
        <taxon>Rhizophydiales</taxon>
        <taxon>Rhizophydiales incertae sedis</taxon>
        <taxon>Batrachochytrium</taxon>
    </lineage>
</organism>
<keyword evidence="3" id="KW-1185">Reference proteome</keyword>
<feature type="region of interest" description="Disordered" evidence="1">
    <location>
        <begin position="47"/>
        <end position="82"/>
    </location>
</feature>
<evidence type="ECO:0000256" key="1">
    <source>
        <dbReference type="SAM" id="MobiDB-lite"/>
    </source>
</evidence>
<sequence>MRVDTGIILSVLSFSVFAAVIPSNDYYVPLLVRRAVSPENRVSLWKRADEEQEGSYPSGSGASSGGSSSNHPSSSRGLSNSNPSLGTLRGLQLSLPKVFKGKKTGHTVQRDSKDIQKIITKLTQAVEGRQGKPVIDDISKFLKVLLESAKLLKSVYYSKVETPFASSPQKFSSSKSLARELARIQSTARELVKAYLKDIYTVIAQYHQTPPECDERAGEDHE</sequence>
<feature type="compositionally biased region" description="Low complexity" evidence="1">
    <location>
        <begin position="54"/>
        <end position="82"/>
    </location>
</feature>
<evidence type="ECO:0000313" key="2">
    <source>
        <dbReference type="EMBL" id="KAH6590682.1"/>
    </source>
</evidence>
<evidence type="ECO:0000313" key="3">
    <source>
        <dbReference type="Proteomes" id="UP001648503"/>
    </source>
</evidence>
<reference evidence="2 3" key="1">
    <citation type="submission" date="2021-02" db="EMBL/GenBank/DDBJ databases">
        <title>Variation within the Batrachochytrium salamandrivorans European outbreak.</title>
        <authorList>
            <person name="Kelly M."/>
            <person name="Pasmans F."/>
            <person name="Shea T.P."/>
            <person name="Munoz J.F."/>
            <person name="Carranza S."/>
            <person name="Cuomo C.A."/>
            <person name="Martel A."/>
        </authorList>
    </citation>
    <scope>NUCLEOTIDE SEQUENCE [LARGE SCALE GENOMIC DNA]</scope>
    <source>
        <strain evidence="2 3">AMFP18/2</strain>
    </source>
</reference>